<accession>A0A174FZD7</accession>
<dbReference type="Pfam" id="PF13248">
    <property type="entry name" value="Zn_ribbon_3"/>
    <property type="match status" value="1"/>
</dbReference>
<dbReference type="RefSeq" id="WP_055279138.1">
    <property type="nucleotide sequence ID" value="NZ_CABIXA010000011.1"/>
</dbReference>
<reference evidence="3 4" key="1">
    <citation type="submission" date="2015-09" db="EMBL/GenBank/DDBJ databases">
        <authorList>
            <consortium name="Pathogen Informatics"/>
        </authorList>
    </citation>
    <scope>NUCLEOTIDE SEQUENCE [LARGE SCALE GENOMIC DNA]</scope>
    <source>
        <strain evidence="3 4">2789STDY5608840</strain>
    </source>
</reference>
<gene>
    <name evidence="3" type="ORF">ERS852397_02247</name>
</gene>
<dbReference type="Gene3D" id="1.25.40.10">
    <property type="entry name" value="Tetratricopeptide repeat domain"/>
    <property type="match status" value="1"/>
</dbReference>
<dbReference type="PROSITE" id="PS50005">
    <property type="entry name" value="TPR"/>
    <property type="match status" value="1"/>
</dbReference>
<keyword evidence="1" id="KW-0802">TPR repeat</keyword>
<dbReference type="InterPro" id="IPR059113">
    <property type="entry name" value="Znf_ribbon"/>
</dbReference>
<dbReference type="InterPro" id="IPR011990">
    <property type="entry name" value="TPR-like_helical_dom_sf"/>
</dbReference>
<dbReference type="Proteomes" id="UP000095517">
    <property type="component" value="Unassembled WGS sequence"/>
</dbReference>
<dbReference type="InterPro" id="IPR019734">
    <property type="entry name" value="TPR_rpt"/>
</dbReference>
<dbReference type="STRING" id="338188.ERS852397_02247"/>
<feature type="domain" description="Putative zinc-ribbon" evidence="2">
    <location>
        <begin position="7"/>
        <end position="27"/>
    </location>
</feature>
<dbReference type="SUPFAM" id="SSF48452">
    <property type="entry name" value="TPR-like"/>
    <property type="match status" value="1"/>
</dbReference>
<evidence type="ECO:0000259" key="2">
    <source>
        <dbReference type="Pfam" id="PF13248"/>
    </source>
</evidence>
<sequence length="192" mass="21950">MEIISLSCPNCGAPVSTRQNNCEYCQSPVIITSFTNIADMPLPQISKYANSYKKTLAENPDSQDLNLSIGICYLRLKMYEKASASFEKAMEDNFDNPEPFFLAAVSLLRGKKPFVTLRPVIDKIEEYLNAAVMIEPRAVFYYFMSYIKQDYYNRKFFKTSPTSEELYATAIQYGLTETDIQSFHSMIGMPRP</sequence>
<evidence type="ECO:0000313" key="4">
    <source>
        <dbReference type="Proteomes" id="UP000095517"/>
    </source>
</evidence>
<organism evidence="3 4">
    <name type="scientific">Bacteroides finegoldii</name>
    <dbReference type="NCBI Taxonomy" id="338188"/>
    <lineage>
        <taxon>Bacteria</taxon>
        <taxon>Pseudomonadati</taxon>
        <taxon>Bacteroidota</taxon>
        <taxon>Bacteroidia</taxon>
        <taxon>Bacteroidales</taxon>
        <taxon>Bacteroidaceae</taxon>
        <taxon>Bacteroides</taxon>
    </lineage>
</organism>
<name>A0A174FZD7_9BACE</name>
<dbReference type="AlphaFoldDB" id="A0A174FZD7"/>
<evidence type="ECO:0000313" key="3">
    <source>
        <dbReference type="EMBL" id="CUO54196.1"/>
    </source>
</evidence>
<evidence type="ECO:0000256" key="1">
    <source>
        <dbReference type="PROSITE-ProRule" id="PRU00339"/>
    </source>
</evidence>
<protein>
    <recommendedName>
        <fullName evidence="2">Putative zinc-ribbon domain-containing protein</fullName>
    </recommendedName>
</protein>
<dbReference type="Pfam" id="PF14559">
    <property type="entry name" value="TPR_19"/>
    <property type="match status" value="1"/>
</dbReference>
<feature type="repeat" description="TPR" evidence="1">
    <location>
        <begin position="63"/>
        <end position="96"/>
    </location>
</feature>
<proteinExistence type="predicted"/>
<dbReference type="EMBL" id="CYZH01000011">
    <property type="protein sequence ID" value="CUO54196.1"/>
    <property type="molecule type" value="Genomic_DNA"/>
</dbReference>